<reference evidence="1" key="1">
    <citation type="submission" date="2022-11" db="EMBL/GenBank/DDBJ databases">
        <title>Chromosome-level genome of Pogonophryne albipinna.</title>
        <authorList>
            <person name="Jo E."/>
        </authorList>
    </citation>
    <scope>NUCLEOTIDE SEQUENCE</scope>
    <source>
        <strain evidence="1">SGF0006</strain>
        <tissue evidence="1">Muscle</tissue>
    </source>
</reference>
<protein>
    <submittedName>
        <fullName evidence="1">Uncharacterized protein</fullName>
    </submittedName>
</protein>
<feature type="non-terminal residue" evidence="1">
    <location>
        <position position="95"/>
    </location>
</feature>
<gene>
    <name evidence="1" type="ORF">JOQ06_028487</name>
</gene>
<keyword evidence="2" id="KW-1185">Reference proteome</keyword>
<proteinExistence type="predicted"/>
<evidence type="ECO:0000313" key="1">
    <source>
        <dbReference type="EMBL" id="KAJ4939024.1"/>
    </source>
</evidence>
<comment type="caution">
    <text evidence="1">The sequence shown here is derived from an EMBL/GenBank/DDBJ whole genome shotgun (WGS) entry which is preliminary data.</text>
</comment>
<dbReference type="Proteomes" id="UP001219934">
    <property type="component" value="Unassembled WGS sequence"/>
</dbReference>
<evidence type="ECO:0000313" key="2">
    <source>
        <dbReference type="Proteomes" id="UP001219934"/>
    </source>
</evidence>
<dbReference type="AlphaFoldDB" id="A0AAD6BA29"/>
<name>A0AAD6BA29_9TELE</name>
<organism evidence="1 2">
    <name type="scientific">Pogonophryne albipinna</name>
    <dbReference type="NCBI Taxonomy" id="1090488"/>
    <lineage>
        <taxon>Eukaryota</taxon>
        <taxon>Metazoa</taxon>
        <taxon>Chordata</taxon>
        <taxon>Craniata</taxon>
        <taxon>Vertebrata</taxon>
        <taxon>Euteleostomi</taxon>
        <taxon>Actinopterygii</taxon>
        <taxon>Neopterygii</taxon>
        <taxon>Teleostei</taxon>
        <taxon>Neoteleostei</taxon>
        <taxon>Acanthomorphata</taxon>
        <taxon>Eupercaria</taxon>
        <taxon>Perciformes</taxon>
        <taxon>Notothenioidei</taxon>
        <taxon>Pogonophryne</taxon>
    </lineage>
</organism>
<accession>A0AAD6BA29</accession>
<sequence length="95" mass="10422">MATVFPRHELSDQLHITPFLNVCLDAAGSLRASIQRQLKNTQQRARRISTKASVWASSAVKAISGSTFYPATTTKTCSIPDFRPSIAASNHTARY</sequence>
<dbReference type="EMBL" id="JAPTMU010000008">
    <property type="protein sequence ID" value="KAJ4939024.1"/>
    <property type="molecule type" value="Genomic_DNA"/>
</dbReference>